<sequence length="134" mass="15536">MTISNSQTRTQSRSESLPNRQTKTIKHRLPKRKVEEVWKPLSIKSCEILEETLNQSIKSSITSESETQSIQRIQRRAQTLTKKMRVPIGVYSGIKLNSEGQVEMISLEDLMKKNKELEVLIDRKERERNPKSKG</sequence>
<dbReference type="AlphaFoldDB" id="F4SAA6"/>
<dbReference type="HOGENOM" id="CLU_136934_0_0_1"/>
<dbReference type="EMBL" id="GL883176">
    <property type="protein sequence ID" value="EGF98438.1"/>
    <property type="molecule type" value="Genomic_DNA"/>
</dbReference>
<keyword evidence="3" id="KW-1185">Reference proteome</keyword>
<feature type="compositionally biased region" description="Polar residues" evidence="1">
    <location>
        <begin position="1"/>
        <end position="22"/>
    </location>
</feature>
<reference evidence="3" key="1">
    <citation type="journal article" date="2011" name="Proc. Natl. Acad. Sci. U.S.A.">
        <title>Obligate biotrophy features unraveled by the genomic analysis of rust fungi.</title>
        <authorList>
            <person name="Duplessis S."/>
            <person name="Cuomo C.A."/>
            <person name="Lin Y.-C."/>
            <person name="Aerts A."/>
            <person name="Tisserant E."/>
            <person name="Veneault-Fourrey C."/>
            <person name="Joly D.L."/>
            <person name="Hacquard S."/>
            <person name="Amselem J."/>
            <person name="Cantarel B.L."/>
            <person name="Chiu R."/>
            <person name="Coutinho P.M."/>
            <person name="Feau N."/>
            <person name="Field M."/>
            <person name="Frey P."/>
            <person name="Gelhaye E."/>
            <person name="Goldberg J."/>
            <person name="Grabherr M.G."/>
            <person name="Kodira C.D."/>
            <person name="Kohler A."/>
            <person name="Kuees U."/>
            <person name="Lindquist E.A."/>
            <person name="Lucas S.M."/>
            <person name="Mago R."/>
            <person name="Mauceli E."/>
            <person name="Morin E."/>
            <person name="Murat C."/>
            <person name="Pangilinan J.L."/>
            <person name="Park R."/>
            <person name="Pearson M."/>
            <person name="Quesneville H."/>
            <person name="Rouhier N."/>
            <person name="Sakthikumar S."/>
            <person name="Salamov A.A."/>
            <person name="Schmutz J."/>
            <person name="Selles B."/>
            <person name="Shapiro H."/>
            <person name="Tanguay P."/>
            <person name="Tuskan G.A."/>
            <person name="Henrissat B."/>
            <person name="Van de Peer Y."/>
            <person name="Rouze P."/>
            <person name="Ellis J.G."/>
            <person name="Dodds P.N."/>
            <person name="Schein J.E."/>
            <person name="Zhong S."/>
            <person name="Hamelin R.C."/>
            <person name="Grigoriev I.V."/>
            <person name="Szabo L.J."/>
            <person name="Martin F."/>
        </authorList>
    </citation>
    <scope>NUCLEOTIDE SEQUENCE [LARGE SCALE GENOMIC DNA]</scope>
    <source>
        <strain evidence="3">98AG31 / pathotype 3-4-7</strain>
    </source>
</reference>
<evidence type="ECO:0000256" key="1">
    <source>
        <dbReference type="SAM" id="MobiDB-lite"/>
    </source>
</evidence>
<feature type="region of interest" description="Disordered" evidence="1">
    <location>
        <begin position="1"/>
        <end position="24"/>
    </location>
</feature>
<dbReference type="GeneID" id="18925022"/>
<evidence type="ECO:0000313" key="3">
    <source>
        <dbReference type="Proteomes" id="UP000001072"/>
    </source>
</evidence>
<dbReference type="InParanoid" id="F4SAA6"/>
<proteinExistence type="predicted"/>
<dbReference type="KEGG" id="mlr:MELLADRAFT_113559"/>
<protein>
    <submittedName>
        <fullName evidence="2">Uncharacterized protein</fullName>
    </submittedName>
</protein>
<evidence type="ECO:0000313" key="2">
    <source>
        <dbReference type="EMBL" id="EGF98438.1"/>
    </source>
</evidence>
<dbReference type="Proteomes" id="UP000001072">
    <property type="component" value="Unassembled WGS sequence"/>
</dbReference>
<name>F4SAA6_MELLP</name>
<accession>F4SAA6</accession>
<dbReference type="OrthoDB" id="2505407at2759"/>
<organism evidence="3">
    <name type="scientific">Melampsora larici-populina (strain 98AG31 / pathotype 3-4-7)</name>
    <name type="common">Poplar leaf rust fungus</name>
    <dbReference type="NCBI Taxonomy" id="747676"/>
    <lineage>
        <taxon>Eukaryota</taxon>
        <taxon>Fungi</taxon>
        <taxon>Dikarya</taxon>
        <taxon>Basidiomycota</taxon>
        <taxon>Pucciniomycotina</taxon>
        <taxon>Pucciniomycetes</taxon>
        <taxon>Pucciniales</taxon>
        <taxon>Melampsoraceae</taxon>
        <taxon>Melampsora</taxon>
    </lineage>
</organism>
<gene>
    <name evidence="2" type="ORF">MELLADRAFT_113559</name>
</gene>
<dbReference type="RefSeq" id="XP_007418323.1">
    <property type="nucleotide sequence ID" value="XM_007418261.1"/>
</dbReference>
<dbReference type="VEuPathDB" id="FungiDB:MELLADRAFT_113559"/>